<accession>A0A7Y9LEC1</accession>
<sequence length="565" mass="60134">MVGKDSSDYRPRRALPADDEVDLPEQQPVPPQLPARQPSTPADDHTDVRPGDDDDTAFGFPAYSEAEPDQPKPLYRDEVPGQSSFDDRTRIQQPAATPRVRLPDSRHPDEDVLDDLGDIDEDGPRLGQRGRMALLIGAVAAVVVLGLAIGYAVIGRPNGPSANPPSPSNSPSTTETNTTGTPEQPRGELLTTEMLVAAADAKPIDGARDWKVSRTLTKTDNNSPKAVCLGTAIEGLPTAREAMIQTLESNGKEPPAILHLASAYGSPEEAAQAYALIAKAVGNCTVKDRGAWLYTARVVTGLGDQSLGVVVKLAGGEQPEYRSLILSRTGRVLNVVDVAKLSDDVPVDKAVRTVAAAVNRQCTTAGGACAKQTADKAGPPPVGDQPGYLSGGDLPTPGDQAGPWFADEPRNLTGPQHDSTCETADLSKVAGGRAVSRTFLVDGDSGDFGLDEYMVTLKSEAEAKKLARKFVDDWKSCEKRKITPKVEDPVKIKGTGAKDAKINGWVSEIKVPTSNANSRTFRVGVAWVGPKVVYTFLSPTKNLDITDGDWKRVTVRAAERATQVN</sequence>
<evidence type="ECO:0000256" key="2">
    <source>
        <dbReference type="SAM" id="Phobius"/>
    </source>
</evidence>
<feature type="region of interest" description="Disordered" evidence="1">
    <location>
        <begin position="160"/>
        <end position="187"/>
    </location>
</feature>
<feature type="compositionally biased region" description="Basic and acidic residues" evidence="1">
    <location>
        <begin position="1"/>
        <end position="11"/>
    </location>
</feature>
<evidence type="ECO:0008006" key="5">
    <source>
        <dbReference type="Google" id="ProtNLM"/>
    </source>
</evidence>
<name>A0A7Y9LEC1_9ACTN</name>
<keyword evidence="2" id="KW-1133">Transmembrane helix</keyword>
<evidence type="ECO:0000313" key="3">
    <source>
        <dbReference type="EMBL" id="NYE73693.1"/>
    </source>
</evidence>
<evidence type="ECO:0000256" key="1">
    <source>
        <dbReference type="SAM" id="MobiDB-lite"/>
    </source>
</evidence>
<protein>
    <recommendedName>
        <fullName evidence="5">PknH-like extracellular domain-containing protein</fullName>
    </recommendedName>
</protein>
<organism evidence="3 4">
    <name type="scientific">Microlunatus parietis</name>
    <dbReference type="NCBI Taxonomy" id="682979"/>
    <lineage>
        <taxon>Bacteria</taxon>
        <taxon>Bacillati</taxon>
        <taxon>Actinomycetota</taxon>
        <taxon>Actinomycetes</taxon>
        <taxon>Propionibacteriales</taxon>
        <taxon>Propionibacteriaceae</taxon>
        <taxon>Microlunatus</taxon>
    </lineage>
</organism>
<feature type="compositionally biased region" description="Acidic residues" evidence="1">
    <location>
        <begin position="111"/>
        <end position="121"/>
    </location>
</feature>
<evidence type="ECO:0000313" key="4">
    <source>
        <dbReference type="Proteomes" id="UP000569914"/>
    </source>
</evidence>
<feature type="compositionally biased region" description="Low complexity" evidence="1">
    <location>
        <begin position="169"/>
        <end position="183"/>
    </location>
</feature>
<feature type="region of interest" description="Disordered" evidence="1">
    <location>
        <begin position="369"/>
        <end position="398"/>
    </location>
</feature>
<reference evidence="3 4" key="1">
    <citation type="submission" date="2020-07" db="EMBL/GenBank/DDBJ databases">
        <title>Sequencing the genomes of 1000 actinobacteria strains.</title>
        <authorList>
            <person name="Klenk H.-P."/>
        </authorList>
    </citation>
    <scope>NUCLEOTIDE SEQUENCE [LARGE SCALE GENOMIC DNA]</scope>
    <source>
        <strain evidence="3 4">DSM 22083</strain>
    </source>
</reference>
<gene>
    <name evidence="3" type="ORF">BKA15_005022</name>
</gene>
<feature type="transmembrane region" description="Helical" evidence="2">
    <location>
        <begin position="133"/>
        <end position="154"/>
    </location>
</feature>
<dbReference type="RefSeq" id="WP_179755378.1">
    <property type="nucleotide sequence ID" value="NZ_JACCBU010000001.1"/>
</dbReference>
<keyword evidence="2" id="KW-0812">Transmembrane</keyword>
<dbReference type="AlphaFoldDB" id="A0A7Y9LEC1"/>
<dbReference type="Proteomes" id="UP000569914">
    <property type="component" value="Unassembled WGS sequence"/>
</dbReference>
<keyword evidence="4" id="KW-1185">Reference proteome</keyword>
<proteinExistence type="predicted"/>
<feature type="compositionally biased region" description="Basic and acidic residues" evidence="1">
    <location>
        <begin position="42"/>
        <end position="51"/>
    </location>
</feature>
<dbReference type="EMBL" id="JACCBU010000001">
    <property type="protein sequence ID" value="NYE73693.1"/>
    <property type="molecule type" value="Genomic_DNA"/>
</dbReference>
<feature type="region of interest" description="Disordered" evidence="1">
    <location>
        <begin position="1"/>
        <end position="124"/>
    </location>
</feature>
<feature type="compositionally biased region" description="Basic and acidic residues" evidence="1">
    <location>
        <begin position="74"/>
        <end position="90"/>
    </location>
</feature>
<comment type="caution">
    <text evidence="3">The sequence shown here is derived from an EMBL/GenBank/DDBJ whole genome shotgun (WGS) entry which is preliminary data.</text>
</comment>
<feature type="compositionally biased region" description="Basic and acidic residues" evidence="1">
    <location>
        <begin position="101"/>
        <end position="110"/>
    </location>
</feature>
<keyword evidence="2" id="KW-0472">Membrane</keyword>